<gene>
    <name evidence="1" type="ORF">C4K04_4687</name>
</gene>
<name>A0A3G7TVB4_9PSED</name>
<protein>
    <submittedName>
        <fullName evidence="1">Cobalt-zinc-cadmium resistance protein CzcA</fullName>
    </submittedName>
</protein>
<evidence type="ECO:0000313" key="1">
    <source>
        <dbReference type="EMBL" id="AZE50342.1"/>
    </source>
</evidence>
<accession>A0A3G7TVB4</accession>
<proteinExistence type="predicted"/>
<organism evidence="1 2">
    <name type="scientific">Pseudomonas chlororaphis</name>
    <dbReference type="NCBI Taxonomy" id="587753"/>
    <lineage>
        <taxon>Bacteria</taxon>
        <taxon>Pseudomonadati</taxon>
        <taxon>Pseudomonadota</taxon>
        <taxon>Gammaproteobacteria</taxon>
        <taxon>Pseudomonadales</taxon>
        <taxon>Pseudomonadaceae</taxon>
        <taxon>Pseudomonas</taxon>
    </lineage>
</organism>
<dbReference type="AlphaFoldDB" id="A0A3G7TVB4"/>
<evidence type="ECO:0000313" key="2">
    <source>
        <dbReference type="Proteomes" id="UP000268048"/>
    </source>
</evidence>
<dbReference type="RefSeq" id="WP_124321791.1">
    <property type="nucleotide sequence ID" value="NZ_CP027753.1"/>
</dbReference>
<sequence>MAGQSLIELLSSMNGKSITLGWDAVVSYDQLKINMLMEQQYVSKAAAGRTLEPITEVVAGAGVTNYIEQLLLGTPLLSFEEANLTNSRAKLTMPFLAGHISTVMTSAAATNYVDEMSTVVPGSHYILTMTIELENTTGNISQTTGEVFLDLSKGYSFTVNFGGSSEEEDRIGQKFKELYEKAPPDMKKYVLGLLDPVGNYALTPILFLIKTQPAPTGSLNGGAILLLVQTQCSAGGSGGNLPGASFPYLIPNDTDPAGLPLYSGVVLIRSKTLFQSILGPHYSNMLGATFNVNNGNTQDLACSLTASGGNYNTNRSYAESDLWVGPDAMAYTEQLWSGHTSYIYEQTPVIMPCNGLTITPRDGELNVAWANIFNQDTTRYIYQQRFGPGSGASSRDQKYITVSHNGGSINQSSVSDGNVVRFTPISQTNDVILSNTGWLNSTDEAELSIRNQLISITSDALTRVSSTAIPTIDLFTLANLLFPEKNTLQLSRTSLPGDLACFGQLDPERSSFRISPLQTTVGANQTQQFRIDSPDYADETVGWSVQAATEGLAGTIDANGLYRAPPASPGISVAHQDIITARIGAGDTLKQASAVVAVVDQGITVNPTFKVYATPGVTLRATTQGTTVTWTKLSGDGSLQSDAPDGKEVLFVAPSPLTQSLQTAVIEAHDTNSGARCRSTILMIKGNLSFQVEPVFIPPLGPLEEIPLTVRDPEGNEAPAGMFVWTVLSGDGTVSQGVYTAPADIQDTCAVISIALSSYPSLYGYAVIPLHR</sequence>
<reference evidence="1 2" key="1">
    <citation type="submission" date="2018-03" db="EMBL/GenBank/DDBJ databases">
        <title>Diversity of phytobeneficial traits revealed by whole-genome analysis of worldwide-isolated phenazine-producing Pseudomonas spp.</title>
        <authorList>
            <person name="Biessy A."/>
            <person name="Novinscak A."/>
            <person name="Blom J."/>
            <person name="Leger G."/>
            <person name="Thomashow L.S."/>
            <person name="Cazorla F.M."/>
            <person name="Josic D."/>
            <person name="Filion M."/>
        </authorList>
    </citation>
    <scope>NUCLEOTIDE SEQUENCE [LARGE SCALE GENOMIC DNA]</scope>
    <source>
        <strain evidence="1 2">B25</strain>
    </source>
</reference>
<dbReference type="EMBL" id="CP027753">
    <property type="protein sequence ID" value="AZE50342.1"/>
    <property type="molecule type" value="Genomic_DNA"/>
</dbReference>
<dbReference type="Proteomes" id="UP000268048">
    <property type="component" value="Chromosome"/>
</dbReference>